<accession>A0A5P1E270</accession>
<dbReference type="InterPro" id="IPR015661">
    <property type="entry name" value="Bub1/Mad3"/>
</dbReference>
<organism evidence="2 3">
    <name type="scientific">Asparagus officinalis</name>
    <name type="common">Garden asparagus</name>
    <dbReference type="NCBI Taxonomy" id="4686"/>
    <lineage>
        <taxon>Eukaryota</taxon>
        <taxon>Viridiplantae</taxon>
        <taxon>Streptophyta</taxon>
        <taxon>Embryophyta</taxon>
        <taxon>Tracheophyta</taxon>
        <taxon>Spermatophyta</taxon>
        <taxon>Magnoliopsida</taxon>
        <taxon>Liliopsida</taxon>
        <taxon>Asparagales</taxon>
        <taxon>Asparagaceae</taxon>
        <taxon>Asparagoideae</taxon>
        <taxon>Asparagus</taxon>
    </lineage>
</organism>
<dbReference type="InterPro" id="IPR013212">
    <property type="entry name" value="Mad3/Bub1_I"/>
</dbReference>
<dbReference type="Proteomes" id="UP000243459">
    <property type="component" value="Chromosome 10"/>
</dbReference>
<dbReference type="GO" id="GO:0007094">
    <property type="term" value="P:mitotic spindle assembly checkpoint signaling"/>
    <property type="evidence" value="ECO:0007669"/>
    <property type="project" value="InterPro"/>
</dbReference>
<dbReference type="PANTHER" id="PTHR14030:SF4">
    <property type="entry name" value="BUB1 KINASE, ISOFORM A-RELATED"/>
    <property type="match status" value="1"/>
</dbReference>
<proteinExistence type="predicted"/>
<evidence type="ECO:0000313" key="2">
    <source>
        <dbReference type="EMBL" id="ONK56732.1"/>
    </source>
</evidence>
<keyword evidence="3" id="KW-1185">Reference proteome</keyword>
<feature type="domain" description="BUB1 N-terminal" evidence="1">
    <location>
        <begin position="1"/>
        <end position="86"/>
    </location>
</feature>
<dbReference type="PROSITE" id="PS51489">
    <property type="entry name" value="BUB1_N"/>
    <property type="match status" value="1"/>
</dbReference>
<dbReference type="AlphaFoldDB" id="A0A5P1E270"/>
<evidence type="ECO:0000313" key="3">
    <source>
        <dbReference type="Proteomes" id="UP000243459"/>
    </source>
</evidence>
<protein>
    <recommendedName>
        <fullName evidence="1">BUB1 N-terminal domain-containing protein</fullName>
    </recommendedName>
</protein>
<dbReference type="PANTHER" id="PTHR14030">
    <property type="entry name" value="MITOTIC CHECKPOINT SERINE/THREONINE-PROTEIN KINASE BUB1"/>
    <property type="match status" value="1"/>
</dbReference>
<gene>
    <name evidence="2" type="ORF">A4U43_C10F12180</name>
</gene>
<dbReference type="EMBL" id="CM007390">
    <property type="protein sequence ID" value="ONK56732.1"/>
    <property type="molecule type" value="Genomic_DNA"/>
</dbReference>
<dbReference type="Gramene" id="ONK56732">
    <property type="protein sequence ID" value="ONK56732"/>
    <property type="gene ID" value="A4U43_C10F12180"/>
</dbReference>
<dbReference type="Gene3D" id="1.25.40.430">
    <property type="match status" value="1"/>
</dbReference>
<sequence>MVSYIKPVVILEVKRIFQKYSLLYEAYALFLVAKGNLVEANEVYELGISRKAEPLDRLKKMHVLFQEQMPELAQKPVPETKHGAGLRSKCLRKWIKEEET</sequence>
<reference evidence="3" key="1">
    <citation type="journal article" date="2017" name="Nat. Commun.">
        <title>The asparagus genome sheds light on the origin and evolution of a young Y chromosome.</title>
        <authorList>
            <person name="Harkess A."/>
            <person name="Zhou J."/>
            <person name="Xu C."/>
            <person name="Bowers J.E."/>
            <person name="Van der Hulst R."/>
            <person name="Ayyampalayam S."/>
            <person name="Mercati F."/>
            <person name="Riccardi P."/>
            <person name="McKain M.R."/>
            <person name="Kakrana A."/>
            <person name="Tang H."/>
            <person name="Ray J."/>
            <person name="Groenendijk J."/>
            <person name="Arikit S."/>
            <person name="Mathioni S.M."/>
            <person name="Nakano M."/>
            <person name="Shan H."/>
            <person name="Telgmann-Rauber A."/>
            <person name="Kanno A."/>
            <person name="Yue Z."/>
            <person name="Chen H."/>
            <person name="Li W."/>
            <person name="Chen Y."/>
            <person name="Xu X."/>
            <person name="Zhang Y."/>
            <person name="Luo S."/>
            <person name="Chen H."/>
            <person name="Gao J."/>
            <person name="Mao Z."/>
            <person name="Pires J.C."/>
            <person name="Luo M."/>
            <person name="Kudrna D."/>
            <person name="Wing R.A."/>
            <person name="Meyers B.C."/>
            <person name="Yi K."/>
            <person name="Kong H."/>
            <person name="Lavrijsen P."/>
            <person name="Sunseri F."/>
            <person name="Falavigna A."/>
            <person name="Ye Y."/>
            <person name="Leebens-Mack J.H."/>
            <person name="Chen G."/>
        </authorList>
    </citation>
    <scope>NUCLEOTIDE SEQUENCE [LARGE SCALE GENOMIC DNA]</scope>
    <source>
        <strain evidence="3">cv. DH0086</strain>
    </source>
</reference>
<dbReference type="GO" id="GO:0032991">
    <property type="term" value="C:protein-containing complex"/>
    <property type="evidence" value="ECO:0007669"/>
    <property type="project" value="UniProtKB-ARBA"/>
</dbReference>
<name>A0A5P1E270_ASPOF</name>
<dbReference type="GO" id="GO:0051754">
    <property type="term" value="P:meiotic sister chromatid cohesion, centromeric"/>
    <property type="evidence" value="ECO:0007669"/>
    <property type="project" value="TreeGrafter"/>
</dbReference>
<evidence type="ECO:0000259" key="1">
    <source>
        <dbReference type="PROSITE" id="PS51489"/>
    </source>
</evidence>
<dbReference type="GO" id="GO:0004672">
    <property type="term" value="F:protein kinase activity"/>
    <property type="evidence" value="ECO:0007669"/>
    <property type="project" value="TreeGrafter"/>
</dbReference>